<dbReference type="AlphaFoldDB" id="A0A653F4A3"/>
<reference evidence="1" key="1">
    <citation type="submission" date="2019-05" db="EMBL/GenBank/DDBJ databases">
        <authorList>
            <person name="Naeem R."/>
            <person name="Antony C."/>
            <person name="Guan Q."/>
        </authorList>
    </citation>
    <scope>NUCLEOTIDE SEQUENCE</scope>
    <source>
        <strain evidence="1">2</strain>
    </source>
</reference>
<proteinExistence type="predicted"/>
<organism evidence="1">
    <name type="scientific">Mycobacterium riyadhense</name>
    <dbReference type="NCBI Taxonomy" id="486698"/>
    <lineage>
        <taxon>Bacteria</taxon>
        <taxon>Bacillati</taxon>
        <taxon>Actinomycetota</taxon>
        <taxon>Actinomycetes</taxon>
        <taxon>Mycobacteriales</taxon>
        <taxon>Mycobacteriaceae</taxon>
        <taxon>Mycobacterium</taxon>
    </lineage>
</organism>
<dbReference type="EMBL" id="LR589202">
    <property type="protein sequence ID" value="VTP04498.1"/>
    <property type="molecule type" value="Genomic_DNA"/>
</dbReference>
<gene>
    <name evidence="1" type="ORF">BIN_B_05564</name>
</gene>
<protein>
    <submittedName>
        <fullName evidence="1">Uncharacterized protein</fullName>
    </submittedName>
</protein>
<name>A0A653F4A3_9MYCO</name>
<accession>A0A653F4A3</accession>
<sequence>MITGFWREYVVETAAGDSDGAPAAGMAAVQS</sequence>
<evidence type="ECO:0000313" key="1">
    <source>
        <dbReference type="EMBL" id="VTP04498.1"/>
    </source>
</evidence>